<proteinExistence type="predicted"/>
<dbReference type="EMBL" id="BX548174">
    <property type="protein sequence ID" value="CAP16439.1"/>
    <property type="molecule type" value="Genomic_DNA"/>
</dbReference>
<name>A8WIF3_PROMP</name>
<dbReference type="AlphaFoldDB" id="A8WIF3"/>
<protein>
    <submittedName>
        <fullName evidence="1">Uncharacterized protein</fullName>
    </submittedName>
</protein>
<reference evidence="1 2" key="1">
    <citation type="journal article" date="2003" name="Nature">
        <title>Genome divergence in two Prochlorococcus ecotypes reflects oceanic niche differentiation.</title>
        <authorList>
            <person name="Rocap G."/>
            <person name="Larimer F.W."/>
            <person name="Lamerdin J.E."/>
            <person name="Malfatti S."/>
            <person name="Chain P."/>
            <person name="Ahlgren N.A."/>
            <person name="Arellano A."/>
            <person name="Coleman M."/>
            <person name="Hauser L."/>
            <person name="Hess W.R."/>
            <person name="Johnson Z.I."/>
            <person name="Land M.L."/>
            <person name="Lindell D."/>
            <person name="Post A.F."/>
            <person name="Regala W."/>
            <person name="Shah M."/>
            <person name="Shaw S.L."/>
            <person name="Steglich C."/>
            <person name="Sullivan M.B."/>
            <person name="Ting C.S."/>
            <person name="Tolonen A."/>
            <person name="Webb E.A."/>
            <person name="Zinser E.R."/>
            <person name="Chisholm S.W."/>
        </authorList>
    </citation>
    <scope>NUCLEOTIDE SEQUENCE [LARGE SCALE GENOMIC DNA]</scope>
    <source>
        <strain evidence="2">CCMP1986 / NIES-2087 / MED4</strain>
    </source>
</reference>
<organism evidence="1 2">
    <name type="scientific">Prochlorococcus marinus subsp. pastoris (strain CCMP1986 / NIES-2087 / MED4)</name>
    <dbReference type="NCBI Taxonomy" id="59919"/>
    <lineage>
        <taxon>Bacteria</taxon>
        <taxon>Bacillati</taxon>
        <taxon>Cyanobacteriota</taxon>
        <taxon>Cyanophyceae</taxon>
        <taxon>Synechococcales</taxon>
        <taxon>Prochlorococcaceae</taxon>
        <taxon>Prochlorococcus</taxon>
    </lineage>
</organism>
<dbReference type="HOGENOM" id="CLU_2827742_0_0_3"/>
<accession>A8WIF3</accession>
<dbReference type="KEGG" id="pmm:PMM1934"/>
<dbReference type="STRING" id="59919.PMM1934"/>
<evidence type="ECO:0000313" key="2">
    <source>
        <dbReference type="Proteomes" id="UP000001026"/>
    </source>
</evidence>
<dbReference type="Proteomes" id="UP000001026">
    <property type="component" value="Chromosome"/>
</dbReference>
<sequence length="73" mass="8700">MNVLIFFSMIENYKGWDITLTWDDKHSFGHNSCNNDTFNQKEKWKGVNLNGNRIYGASLKEIRHIIDYPRLHN</sequence>
<gene>
    <name evidence="1" type="ordered locus">PMM1934</name>
</gene>
<evidence type="ECO:0000313" key="1">
    <source>
        <dbReference type="EMBL" id="CAP16439.1"/>
    </source>
</evidence>